<organism evidence="22 23">
    <name type="scientific">Populus euphratica</name>
    <name type="common">Euphrates poplar</name>
    <dbReference type="NCBI Taxonomy" id="75702"/>
    <lineage>
        <taxon>Eukaryota</taxon>
        <taxon>Viridiplantae</taxon>
        <taxon>Streptophyta</taxon>
        <taxon>Embryophyta</taxon>
        <taxon>Tracheophyta</taxon>
        <taxon>Spermatophyta</taxon>
        <taxon>Magnoliopsida</taxon>
        <taxon>eudicotyledons</taxon>
        <taxon>Gunneridae</taxon>
        <taxon>Pentapetalae</taxon>
        <taxon>rosids</taxon>
        <taxon>fabids</taxon>
        <taxon>Malpighiales</taxon>
        <taxon>Salicaceae</taxon>
        <taxon>Saliceae</taxon>
        <taxon>Populus</taxon>
    </lineage>
</organism>
<keyword evidence="10 18" id="KW-1133">Transmembrane helix</keyword>
<evidence type="ECO:0000256" key="9">
    <source>
        <dbReference type="ARBA" id="ARBA00022840"/>
    </source>
</evidence>
<feature type="domain" description="Bulb-type lectin" evidence="21">
    <location>
        <begin position="29"/>
        <end position="146"/>
    </location>
</feature>
<dbReference type="FunFam" id="1.10.510.10:FF:000590">
    <property type="entry name" value="PR5-like receptor kinase"/>
    <property type="match status" value="1"/>
</dbReference>
<dbReference type="Gene3D" id="2.90.10.30">
    <property type="match status" value="1"/>
</dbReference>
<dbReference type="Proteomes" id="UP000694918">
    <property type="component" value="Unplaced"/>
</dbReference>
<evidence type="ECO:0000256" key="6">
    <source>
        <dbReference type="ARBA" id="ARBA00022729"/>
    </source>
</evidence>
<dbReference type="InterPro" id="IPR001245">
    <property type="entry name" value="Ser-Thr/Tyr_kinase_cat_dom"/>
</dbReference>
<feature type="domain" description="Protein kinase" evidence="20">
    <location>
        <begin position="495"/>
        <end position="774"/>
    </location>
</feature>
<dbReference type="GO" id="GO:0004674">
    <property type="term" value="F:protein serine/threonine kinase activity"/>
    <property type="evidence" value="ECO:0007669"/>
    <property type="project" value="UniProtKB-KW"/>
</dbReference>
<dbReference type="Pfam" id="PF01453">
    <property type="entry name" value="B_lectin"/>
    <property type="match status" value="1"/>
</dbReference>
<keyword evidence="6 19" id="KW-0732">Signal</keyword>
<keyword evidence="4 17" id="KW-0808">Transferase</keyword>
<accession>A0AAJ6TJJ1</accession>
<feature type="transmembrane region" description="Helical" evidence="18">
    <location>
        <begin position="434"/>
        <end position="460"/>
    </location>
</feature>
<dbReference type="FunFam" id="2.90.10.10:FF:000006">
    <property type="entry name" value="Serine/threonine-protein kinase"/>
    <property type="match status" value="1"/>
</dbReference>
<dbReference type="InterPro" id="IPR000719">
    <property type="entry name" value="Prot_kinase_dom"/>
</dbReference>
<evidence type="ECO:0000256" key="17">
    <source>
        <dbReference type="PIRNR" id="PIRNR000641"/>
    </source>
</evidence>
<proteinExistence type="inferred from homology"/>
<dbReference type="Gene3D" id="3.30.200.20">
    <property type="entry name" value="Phosphorylase Kinase, domain 1"/>
    <property type="match status" value="1"/>
</dbReference>
<dbReference type="GO" id="GO:0016020">
    <property type="term" value="C:membrane"/>
    <property type="evidence" value="ECO:0007669"/>
    <property type="project" value="UniProtKB-SubCell"/>
</dbReference>
<evidence type="ECO:0000313" key="22">
    <source>
        <dbReference type="Proteomes" id="UP000694918"/>
    </source>
</evidence>
<dbReference type="FunFam" id="2.90.10.30:FF:000001">
    <property type="entry name" value="Serine/threonine-protein kinase"/>
    <property type="match status" value="1"/>
</dbReference>
<keyword evidence="9 17" id="KW-0067">ATP-binding</keyword>
<evidence type="ECO:0000256" key="2">
    <source>
        <dbReference type="ARBA" id="ARBA00022527"/>
    </source>
</evidence>
<evidence type="ECO:0000256" key="10">
    <source>
        <dbReference type="ARBA" id="ARBA00022989"/>
    </source>
</evidence>
<dbReference type="InterPro" id="IPR024171">
    <property type="entry name" value="SRK-like_kinase"/>
</dbReference>
<dbReference type="AlphaFoldDB" id="A0AAJ6TJJ1"/>
<dbReference type="SUPFAM" id="SSF51110">
    <property type="entry name" value="alpha-D-mannose-specific plant lectins"/>
    <property type="match status" value="2"/>
</dbReference>
<dbReference type="Gene3D" id="2.90.10.10">
    <property type="entry name" value="Bulb-type lectin domain"/>
    <property type="match status" value="1"/>
</dbReference>
<dbReference type="InterPro" id="IPR001480">
    <property type="entry name" value="Bulb-type_lectin_dom"/>
</dbReference>
<reference evidence="23" key="1">
    <citation type="submission" date="2025-08" db="UniProtKB">
        <authorList>
            <consortium name="RefSeq"/>
        </authorList>
    </citation>
    <scope>IDENTIFICATION</scope>
</reference>
<comment type="similarity">
    <text evidence="17">Belongs to the protein kinase superfamily. Ser/Thr protein kinase family.</text>
</comment>
<evidence type="ECO:0000256" key="18">
    <source>
        <dbReference type="SAM" id="Phobius"/>
    </source>
</evidence>
<evidence type="ECO:0000313" key="23">
    <source>
        <dbReference type="RefSeq" id="XP_011012009.1"/>
    </source>
</evidence>
<dbReference type="PIRSF" id="PIRSF000641">
    <property type="entry name" value="SRK"/>
    <property type="match status" value="1"/>
</dbReference>
<comment type="catalytic activity">
    <reaction evidence="16 17">
        <text>L-seryl-[protein] + ATP = O-phospho-L-seryl-[protein] + ADP + H(+)</text>
        <dbReference type="Rhea" id="RHEA:17989"/>
        <dbReference type="Rhea" id="RHEA-COMP:9863"/>
        <dbReference type="Rhea" id="RHEA-COMP:11604"/>
        <dbReference type="ChEBI" id="CHEBI:15378"/>
        <dbReference type="ChEBI" id="CHEBI:29999"/>
        <dbReference type="ChEBI" id="CHEBI:30616"/>
        <dbReference type="ChEBI" id="CHEBI:83421"/>
        <dbReference type="ChEBI" id="CHEBI:456216"/>
        <dbReference type="EC" id="2.7.11.1"/>
    </reaction>
</comment>
<evidence type="ECO:0000256" key="19">
    <source>
        <dbReference type="SAM" id="SignalP"/>
    </source>
</evidence>
<keyword evidence="14" id="KW-0325">Glycoprotein</keyword>
<evidence type="ECO:0000256" key="4">
    <source>
        <dbReference type="ARBA" id="ARBA00022679"/>
    </source>
</evidence>
<dbReference type="InterPro" id="IPR036426">
    <property type="entry name" value="Bulb-type_lectin_dom_sf"/>
</dbReference>
<dbReference type="FunFam" id="2.90.10.10:FF:000026">
    <property type="entry name" value="Serine/threonine-protein kinase"/>
    <property type="match status" value="1"/>
</dbReference>
<evidence type="ECO:0000259" key="21">
    <source>
        <dbReference type="PROSITE" id="PS50927"/>
    </source>
</evidence>
<gene>
    <name evidence="23" type="primary">LOC105116376</name>
</gene>
<evidence type="ECO:0000256" key="13">
    <source>
        <dbReference type="ARBA" id="ARBA00023170"/>
    </source>
</evidence>
<keyword evidence="12" id="KW-1015">Disulfide bond</keyword>
<name>A0AAJ6TJJ1_POPEU</name>
<keyword evidence="11 18" id="KW-0472">Membrane</keyword>
<dbReference type="PANTHER" id="PTHR47976:SF49">
    <property type="entry name" value="RECEPTOR-LIKE SERINE_THREONINE-PROTEIN KINASE"/>
    <property type="match status" value="1"/>
</dbReference>
<comment type="subcellular location">
    <subcellularLocation>
        <location evidence="1">Membrane</location>
        <topology evidence="1">Single-pass type I membrane protein</topology>
    </subcellularLocation>
</comment>
<dbReference type="FunFam" id="3.30.200.20:FF:000059">
    <property type="entry name" value="S-receptor-like serine/threonine-protein kinase"/>
    <property type="match status" value="1"/>
</dbReference>
<dbReference type="EC" id="2.7.11.1" evidence="17"/>
<keyword evidence="3" id="KW-0245">EGF-like domain</keyword>
<dbReference type="Pfam" id="PF07714">
    <property type="entry name" value="PK_Tyr_Ser-Thr"/>
    <property type="match status" value="1"/>
</dbReference>
<keyword evidence="2 17" id="KW-0723">Serine/threonine-protein kinase</keyword>
<dbReference type="InterPro" id="IPR051343">
    <property type="entry name" value="G-type_lectin_kinases/EP1-like"/>
</dbReference>
<dbReference type="GeneID" id="105116376"/>
<dbReference type="PANTHER" id="PTHR47976">
    <property type="entry name" value="G-TYPE LECTIN S-RECEPTOR-LIKE SERINE/THREONINE-PROTEIN KINASE SD2-5"/>
    <property type="match status" value="1"/>
</dbReference>
<evidence type="ECO:0000256" key="11">
    <source>
        <dbReference type="ARBA" id="ARBA00023136"/>
    </source>
</evidence>
<dbReference type="PROSITE" id="PS50011">
    <property type="entry name" value="PROTEIN_KINASE_DOM"/>
    <property type="match status" value="1"/>
</dbReference>
<dbReference type="GO" id="GO:0005524">
    <property type="term" value="F:ATP binding"/>
    <property type="evidence" value="ECO:0007669"/>
    <property type="project" value="UniProtKB-KW"/>
</dbReference>
<evidence type="ECO:0000256" key="15">
    <source>
        <dbReference type="ARBA" id="ARBA00047899"/>
    </source>
</evidence>
<dbReference type="RefSeq" id="XP_011012009.1">
    <property type="nucleotide sequence ID" value="XM_011013707.1"/>
</dbReference>
<protein>
    <recommendedName>
        <fullName evidence="17">Receptor-like serine/threonine-protein kinase</fullName>
        <ecNumber evidence="17">2.7.11.1</ecNumber>
    </recommendedName>
</protein>
<evidence type="ECO:0000259" key="20">
    <source>
        <dbReference type="PROSITE" id="PS50011"/>
    </source>
</evidence>
<evidence type="ECO:0000256" key="14">
    <source>
        <dbReference type="ARBA" id="ARBA00023180"/>
    </source>
</evidence>
<dbReference type="SUPFAM" id="SSF56112">
    <property type="entry name" value="Protein kinase-like (PK-like)"/>
    <property type="match status" value="1"/>
</dbReference>
<sequence length="781" mass="87028">MALVSGLLLLMLSILFVQARTHPSQFGEIHLGSQLSPISNLNSWQSPSGNFAFGFYSQGNGFAVGIWMMGQPNNTVVWTANRDDEPVSFNATIHLSEEGKLLLRTEQGNENLIANVSEIAASASMLDSGNFVLYNGSSVIWQSFDYPTDTILVGQNLTYSDKLVSSVSSSNHSGGRFFLAMQADGNLVAYPTHSAGLSVDAYWASNTYQDSKKGLSLYFNHQGFLFMDTVSKKPVLLARSSYPCNNKTTIFRATLDADGIFRLYSHCLENKTSQSVHIEWSALNNTCNVRGFCDFNSYCSGMGTNADCSCYPGFAFNDPSEKFSGCYKNVTESFCTDTKEGQMYDFITVENILFERYPYSVLDEKKENCGLSCLEDCLCDVALYMNERCEKYTAPIRYGIKDINASSIAFFKVKPTPAAPPMSLAIIIESKKSLLVFLAIVFGSVTFLCFVIAISTFCVYRDRAYLYEKLSGIISLAGEFTLRSFSYSELEKATSGFREELGRGSIGAVYRGTIPGGDRTVAVKRLEKVLDEGEKKFRAEITVIGQTYHRNLVRLLGFCVEGSRRVLVYEYLRNGTLADLLFQSERRPIWKERVRIALDIARGILYLHEECQACIIHCNITPQNILMDDSWIAKISDFGLSKLLYPDEIRSSMALSQCRGHMAPEWQNKALMSVKADIYSFGVVLLEIICCRNSIKVDVSTPDEMNLPSWAYQCFAAGQLDKLVKDEDIEFESLERMVKIGLLCVQHDPASRPCIKNVILMLEGSDDIPAPPVIAPFCITA</sequence>
<dbReference type="Gene3D" id="1.10.510.10">
    <property type="entry name" value="Transferase(Phosphotransferase) domain 1"/>
    <property type="match status" value="1"/>
</dbReference>
<evidence type="ECO:0000256" key="3">
    <source>
        <dbReference type="ARBA" id="ARBA00022536"/>
    </source>
</evidence>
<keyword evidence="22" id="KW-1185">Reference proteome</keyword>
<dbReference type="InterPro" id="IPR011009">
    <property type="entry name" value="Kinase-like_dom_sf"/>
</dbReference>
<feature type="signal peptide" evidence="19">
    <location>
        <begin position="1"/>
        <end position="19"/>
    </location>
</feature>
<evidence type="ECO:0000256" key="1">
    <source>
        <dbReference type="ARBA" id="ARBA00004479"/>
    </source>
</evidence>
<dbReference type="PROSITE" id="PS50927">
    <property type="entry name" value="BULB_LECTIN"/>
    <property type="match status" value="1"/>
</dbReference>
<evidence type="ECO:0000256" key="5">
    <source>
        <dbReference type="ARBA" id="ARBA00022692"/>
    </source>
</evidence>
<comment type="catalytic activity">
    <reaction evidence="15 17">
        <text>L-threonyl-[protein] + ATP = O-phospho-L-threonyl-[protein] + ADP + H(+)</text>
        <dbReference type="Rhea" id="RHEA:46608"/>
        <dbReference type="Rhea" id="RHEA-COMP:11060"/>
        <dbReference type="Rhea" id="RHEA-COMP:11605"/>
        <dbReference type="ChEBI" id="CHEBI:15378"/>
        <dbReference type="ChEBI" id="CHEBI:30013"/>
        <dbReference type="ChEBI" id="CHEBI:30616"/>
        <dbReference type="ChEBI" id="CHEBI:61977"/>
        <dbReference type="ChEBI" id="CHEBI:456216"/>
        <dbReference type="EC" id="2.7.11.1"/>
    </reaction>
</comment>
<feature type="chain" id="PRO_5042545738" description="Receptor-like serine/threonine-protein kinase" evidence="19">
    <location>
        <begin position="20"/>
        <end position="781"/>
    </location>
</feature>
<keyword evidence="13" id="KW-0675">Receptor</keyword>
<evidence type="ECO:0000256" key="7">
    <source>
        <dbReference type="ARBA" id="ARBA00022741"/>
    </source>
</evidence>
<keyword evidence="7 17" id="KW-0547">Nucleotide-binding</keyword>
<dbReference type="SMART" id="SM00108">
    <property type="entry name" value="B_lectin"/>
    <property type="match status" value="1"/>
</dbReference>
<evidence type="ECO:0000256" key="12">
    <source>
        <dbReference type="ARBA" id="ARBA00023157"/>
    </source>
</evidence>
<evidence type="ECO:0000256" key="16">
    <source>
        <dbReference type="ARBA" id="ARBA00048679"/>
    </source>
</evidence>
<evidence type="ECO:0000256" key="8">
    <source>
        <dbReference type="ARBA" id="ARBA00022777"/>
    </source>
</evidence>
<keyword evidence="5 18" id="KW-0812">Transmembrane</keyword>
<keyword evidence="8 17" id="KW-0418">Kinase</keyword>